<keyword evidence="5" id="KW-0963">Cytoplasm</keyword>
<protein>
    <recommendedName>
        <fullName evidence="4 12">4-hydroxy-tetrahydrodipicolinate synthase</fullName>
        <ecNumber evidence="4 12">4.3.3.7</ecNumber>
    </recommendedName>
</protein>
<evidence type="ECO:0000256" key="1">
    <source>
        <dbReference type="ARBA" id="ARBA00003294"/>
    </source>
</evidence>
<comment type="catalytic activity">
    <reaction evidence="11">
        <text>L-aspartate 4-semialdehyde + pyruvate = (2S,4S)-4-hydroxy-2,3,4,5-tetrahydrodipicolinate + H2O + H(+)</text>
        <dbReference type="Rhea" id="RHEA:34171"/>
        <dbReference type="ChEBI" id="CHEBI:15361"/>
        <dbReference type="ChEBI" id="CHEBI:15377"/>
        <dbReference type="ChEBI" id="CHEBI:15378"/>
        <dbReference type="ChEBI" id="CHEBI:67139"/>
        <dbReference type="ChEBI" id="CHEBI:537519"/>
        <dbReference type="EC" id="4.3.3.7"/>
    </reaction>
</comment>
<dbReference type="SUPFAM" id="SSF51569">
    <property type="entry name" value="Aldolase"/>
    <property type="match status" value="1"/>
</dbReference>
<evidence type="ECO:0000256" key="15">
    <source>
        <dbReference type="PIRSR" id="PIRSR001365-2"/>
    </source>
</evidence>
<keyword evidence="10" id="KW-0704">Schiff base</keyword>
<evidence type="ECO:0000256" key="6">
    <source>
        <dbReference type="ARBA" id="ARBA00022605"/>
    </source>
</evidence>
<dbReference type="Proteomes" id="UP000190285">
    <property type="component" value="Unassembled WGS sequence"/>
</dbReference>
<comment type="similarity">
    <text evidence="3 13">Belongs to the DapA family.</text>
</comment>
<dbReference type="PIRSF" id="PIRSF001365">
    <property type="entry name" value="DHDPS"/>
    <property type="match status" value="1"/>
</dbReference>
<name>A0A1T5M8S8_9FIRM</name>
<evidence type="ECO:0000256" key="13">
    <source>
        <dbReference type="PIRNR" id="PIRNR001365"/>
    </source>
</evidence>
<comment type="pathway">
    <text evidence="2">Amino-acid biosynthesis; L-lysine biosynthesis via DAP pathway; (S)-tetrahydrodipicolinate from L-aspartate: step 3/4.</text>
</comment>
<evidence type="ECO:0000256" key="10">
    <source>
        <dbReference type="ARBA" id="ARBA00023270"/>
    </source>
</evidence>
<feature type="binding site" evidence="15">
    <location>
        <position position="204"/>
    </location>
    <ligand>
        <name>pyruvate</name>
        <dbReference type="ChEBI" id="CHEBI:15361"/>
    </ligand>
</feature>
<dbReference type="AlphaFoldDB" id="A0A1T5M8S8"/>
<dbReference type="PANTHER" id="PTHR12128">
    <property type="entry name" value="DIHYDRODIPICOLINATE SYNTHASE"/>
    <property type="match status" value="1"/>
</dbReference>
<evidence type="ECO:0000256" key="7">
    <source>
        <dbReference type="ARBA" id="ARBA00022915"/>
    </source>
</evidence>
<evidence type="ECO:0000256" key="14">
    <source>
        <dbReference type="PIRSR" id="PIRSR001365-1"/>
    </source>
</evidence>
<evidence type="ECO:0000256" key="3">
    <source>
        <dbReference type="ARBA" id="ARBA00007592"/>
    </source>
</evidence>
<dbReference type="PRINTS" id="PR00146">
    <property type="entry name" value="DHPICSNTHASE"/>
</dbReference>
<dbReference type="InterPro" id="IPR002220">
    <property type="entry name" value="DapA-like"/>
</dbReference>
<evidence type="ECO:0000256" key="9">
    <source>
        <dbReference type="ARBA" id="ARBA00023239"/>
    </source>
</evidence>
<sequence length="293" mass="32892">MKFKGVYSVVVTPFDEKGKFDFEAMKKNVDYLIESGIHGLCVLGATSEYLSVSTKEYKEILEAIIPYIDGRVPVAVGASRERSEDVVELINIAEAAGAQIAMVLPPYYCHPSQGEIFEHFKYITENTNLPLIVYNNPGSAGVNIEKETFEKLFTLPKIAVVKDSTGDISELTKLQIIAREDVSVFCGSDCLPYESFAIGADGWISMLSNVAPKNCVALYDLINNNKREEAFELYKKMLPALYLLEEYGKPTQILKYLLDVKGLKGGYSRRPRRELSESEKKYILKQVDLEVLK</sequence>
<dbReference type="RefSeq" id="WP_170917512.1">
    <property type="nucleotide sequence ID" value="NZ_FUZT01000011.1"/>
</dbReference>
<evidence type="ECO:0000256" key="4">
    <source>
        <dbReference type="ARBA" id="ARBA00012086"/>
    </source>
</evidence>
<dbReference type="InterPro" id="IPR013785">
    <property type="entry name" value="Aldolase_TIM"/>
</dbReference>
<dbReference type="PANTHER" id="PTHR12128:SF66">
    <property type="entry name" value="4-HYDROXY-2-OXOGLUTARATE ALDOLASE, MITOCHONDRIAL"/>
    <property type="match status" value="1"/>
</dbReference>
<dbReference type="GO" id="GO:0008840">
    <property type="term" value="F:4-hydroxy-tetrahydrodipicolinate synthase activity"/>
    <property type="evidence" value="ECO:0007669"/>
    <property type="project" value="UniProtKB-UniRule"/>
</dbReference>
<evidence type="ECO:0000256" key="5">
    <source>
        <dbReference type="ARBA" id="ARBA00022490"/>
    </source>
</evidence>
<reference evidence="17" key="1">
    <citation type="submission" date="2017-02" db="EMBL/GenBank/DDBJ databases">
        <authorList>
            <person name="Varghese N."/>
            <person name="Submissions S."/>
        </authorList>
    </citation>
    <scope>NUCLEOTIDE SEQUENCE [LARGE SCALE GENOMIC DNA]</scope>
    <source>
        <strain evidence="17">M1</strain>
    </source>
</reference>
<dbReference type="EMBL" id="FUZT01000011">
    <property type="protein sequence ID" value="SKC84503.1"/>
    <property type="molecule type" value="Genomic_DNA"/>
</dbReference>
<dbReference type="Pfam" id="PF00701">
    <property type="entry name" value="DHDPS"/>
    <property type="match status" value="1"/>
</dbReference>
<accession>A0A1T5M8S8</accession>
<dbReference type="CDD" id="cd00408">
    <property type="entry name" value="DHDPS-like"/>
    <property type="match status" value="1"/>
</dbReference>
<proteinExistence type="inferred from homology"/>
<evidence type="ECO:0000256" key="2">
    <source>
        <dbReference type="ARBA" id="ARBA00005120"/>
    </source>
</evidence>
<dbReference type="NCBIfam" id="TIGR00674">
    <property type="entry name" value="dapA"/>
    <property type="match status" value="1"/>
</dbReference>
<keyword evidence="9 13" id="KW-0456">Lyase</keyword>
<dbReference type="EC" id="4.3.3.7" evidence="4 12"/>
<dbReference type="InterPro" id="IPR005263">
    <property type="entry name" value="DapA"/>
</dbReference>
<evidence type="ECO:0000313" key="16">
    <source>
        <dbReference type="EMBL" id="SKC84503.1"/>
    </source>
</evidence>
<keyword evidence="7" id="KW-0220">Diaminopimelate biosynthesis</keyword>
<dbReference type="UniPathway" id="UPA00034">
    <property type="reaction ID" value="UER00017"/>
</dbReference>
<gene>
    <name evidence="16" type="ORF">SAMN02194393_04138</name>
</gene>
<feature type="binding site" evidence="15">
    <location>
        <position position="46"/>
    </location>
    <ligand>
        <name>pyruvate</name>
        <dbReference type="ChEBI" id="CHEBI:15361"/>
    </ligand>
</feature>
<keyword evidence="17" id="KW-1185">Reference proteome</keyword>
<dbReference type="STRING" id="36842.SAMN02194393_04138"/>
<evidence type="ECO:0000313" key="17">
    <source>
        <dbReference type="Proteomes" id="UP000190285"/>
    </source>
</evidence>
<organism evidence="16 17">
    <name type="scientific">Maledivibacter halophilus</name>
    <dbReference type="NCBI Taxonomy" id="36842"/>
    <lineage>
        <taxon>Bacteria</taxon>
        <taxon>Bacillati</taxon>
        <taxon>Bacillota</taxon>
        <taxon>Clostridia</taxon>
        <taxon>Peptostreptococcales</taxon>
        <taxon>Caminicellaceae</taxon>
        <taxon>Maledivibacter</taxon>
    </lineage>
</organism>
<dbReference type="Gene3D" id="3.20.20.70">
    <property type="entry name" value="Aldolase class I"/>
    <property type="match status" value="1"/>
</dbReference>
<dbReference type="SMART" id="SM01130">
    <property type="entry name" value="DHDPS"/>
    <property type="match status" value="1"/>
</dbReference>
<evidence type="ECO:0000256" key="11">
    <source>
        <dbReference type="ARBA" id="ARBA00047836"/>
    </source>
</evidence>
<comment type="function">
    <text evidence="1">Catalyzes the condensation of (S)-aspartate-beta-semialdehyde [(S)-ASA] and pyruvate to 4-hydroxy-tetrahydrodipicolinate (HTPA).</text>
</comment>
<evidence type="ECO:0000256" key="12">
    <source>
        <dbReference type="NCBIfam" id="TIGR00674"/>
    </source>
</evidence>
<feature type="active site" description="Schiff-base intermediate with substrate" evidence="14">
    <location>
        <position position="162"/>
    </location>
</feature>
<keyword evidence="6" id="KW-0028">Amino-acid biosynthesis</keyword>
<dbReference type="GO" id="GO:0009089">
    <property type="term" value="P:lysine biosynthetic process via diaminopimelate"/>
    <property type="evidence" value="ECO:0007669"/>
    <property type="project" value="UniProtKB-UniRule"/>
</dbReference>
<evidence type="ECO:0000256" key="8">
    <source>
        <dbReference type="ARBA" id="ARBA00023154"/>
    </source>
</evidence>
<feature type="active site" description="Proton donor/acceptor" evidence="14">
    <location>
        <position position="134"/>
    </location>
</feature>
<keyword evidence="8" id="KW-0457">Lysine biosynthesis</keyword>
<dbReference type="GO" id="GO:0019877">
    <property type="term" value="P:diaminopimelate biosynthetic process"/>
    <property type="evidence" value="ECO:0007669"/>
    <property type="project" value="UniProtKB-KW"/>
</dbReference>